<name>A0A644SNP4_9ZZZZ</name>
<comment type="caution">
    <text evidence="1">The sequence shown here is derived from an EMBL/GenBank/DDBJ whole genome shotgun (WGS) entry which is preliminary data.</text>
</comment>
<organism evidence="1">
    <name type="scientific">bioreactor metagenome</name>
    <dbReference type="NCBI Taxonomy" id="1076179"/>
    <lineage>
        <taxon>unclassified sequences</taxon>
        <taxon>metagenomes</taxon>
        <taxon>ecological metagenomes</taxon>
    </lineage>
</organism>
<gene>
    <name evidence="1" type="ORF">SDC9_01773</name>
</gene>
<dbReference type="Gene3D" id="2.10.110.10">
    <property type="entry name" value="Cysteine Rich Protein"/>
    <property type="match status" value="1"/>
</dbReference>
<protein>
    <submittedName>
        <fullName evidence="1">Uncharacterized protein</fullName>
    </submittedName>
</protein>
<dbReference type="AlphaFoldDB" id="A0A644SNP4"/>
<sequence length="87" mass="10470">MMDKSWINSLKWEKKQWQHKKALIDKSSGAIILYIGQDYDKNYFELTEDGFSHDHCDECFKRIEDNTEYYESDNNIICENCFNESNN</sequence>
<evidence type="ECO:0000313" key="1">
    <source>
        <dbReference type="EMBL" id="MPL56289.1"/>
    </source>
</evidence>
<accession>A0A644SNP4</accession>
<reference evidence="1" key="1">
    <citation type="submission" date="2019-08" db="EMBL/GenBank/DDBJ databases">
        <authorList>
            <person name="Kucharzyk K."/>
            <person name="Murdoch R.W."/>
            <person name="Higgins S."/>
            <person name="Loffler F."/>
        </authorList>
    </citation>
    <scope>NUCLEOTIDE SEQUENCE</scope>
</reference>
<proteinExistence type="predicted"/>
<dbReference type="EMBL" id="VSSQ01000003">
    <property type="protein sequence ID" value="MPL56289.1"/>
    <property type="molecule type" value="Genomic_DNA"/>
</dbReference>